<evidence type="ECO:0000313" key="16">
    <source>
        <dbReference type="EMBL" id="HBJ08435.1"/>
    </source>
</evidence>
<comment type="similarity">
    <text evidence="2 14">Belongs to the ATPase C chain family.</text>
</comment>
<keyword evidence="10 14" id="KW-0446">Lipid-binding</keyword>
<dbReference type="PROSITE" id="PS00605">
    <property type="entry name" value="ATPASE_C"/>
    <property type="match status" value="1"/>
</dbReference>
<evidence type="ECO:0000256" key="9">
    <source>
        <dbReference type="ARBA" id="ARBA00023065"/>
    </source>
</evidence>
<comment type="function">
    <text evidence="13 14">F(1)F(0) ATP synthase produces ATP from ADP in the presence of a proton or sodium gradient. F-type ATPases consist of two structural domains, F(1) containing the extramembraneous catalytic core and F(0) containing the membrane proton channel, linked together by a central stalk and a peripheral stalk. During catalysis, ATP synthesis in the catalytic domain of F(1) is coupled via a rotary mechanism of the central stalk subunits to proton translocation.</text>
</comment>
<dbReference type="Gene3D" id="1.20.20.10">
    <property type="entry name" value="F1F0 ATP synthase subunit C"/>
    <property type="match status" value="1"/>
</dbReference>
<proteinExistence type="inferred from homology"/>
<sequence>MLGMILLQAAAGAGLAKIGACIGAGIAAIGAGLGIGKIGSSAMESIARQPESSNDIRANMIVIAALVEGVALFAIIVCLLAIFL</sequence>
<gene>
    <name evidence="14 16" type="primary">atpE</name>
    <name evidence="16" type="ORF">DDY73_05465</name>
</gene>
<keyword evidence="12 14" id="KW-0066">ATP synthesis</keyword>
<comment type="subcellular location">
    <subcellularLocation>
        <location evidence="1 14">Cell membrane</location>
        <topology evidence="1 14">Multi-pass membrane protein</topology>
    </subcellularLocation>
</comment>
<dbReference type="Proteomes" id="UP000262954">
    <property type="component" value="Unassembled WGS sequence"/>
</dbReference>
<comment type="caution">
    <text evidence="16">The sequence shown here is derived from an EMBL/GenBank/DDBJ whole genome shotgun (WGS) entry which is preliminary data.</text>
</comment>
<evidence type="ECO:0000256" key="14">
    <source>
        <dbReference type="HAMAP-Rule" id="MF_01396"/>
    </source>
</evidence>
<dbReference type="InterPro" id="IPR038662">
    <property type="entry name" value="ATP_synth_F0_csu_sf"/>
</dbReference>
<dbReference type="InterPro" id="IPR005953">
    <property type="entry name" value="ATP_synth_csu_bac/chlpt"/>
</dbReference>
<keyword evidence="5 14" id="KW-0138">CF(0)</keyword>
<dbReference type="GO" id="GO:0045259">
    <property type="term" value="C:proton-transporting ATP synthase complex"/>
    <property type="evidence" value="ECO:0007669"/>
    <property type="project" value="UniProtKB-KW"/>
</dbReference>
<dbReference type="GO" id="GO:0005886">
    <property type="term" value="C:plasma membrane"/>
    <property type="evidence" value="ECO:0007669"/>
    <property type="project" value="UniProtKB-SubCell"/>
</dbReference>
<keyword evidence="6 14" id="KW-0812">Transmembrane</keyword>
<keyword evidence="3 14" id="KW-0813">Transport</keyword>
<feature type="transmembrane region" description="Helical" evidence="14">
    <location>
        <begin position="58"/>
        <end position="83"/>
    </location>
</feature>
<evidence type="ECO:0000256" key="2">
    <source>
        <dbReference type="ARBA" id="ARBA00006704"/>
    </source>
</evidence>
<dbReference type="PANTHER" id="PTHR10031:SF0">
    <property type="entry name" value="ATPASE PROTEIN 9"/>
    <property type="match status" value="1"/>
</dbReference>
<evidence type="ECO:0000256" key="7">
    <source>
        <dbReference type="ARBA" id="ARBA00022781"/>
    </source>
</evidence>
<feature type="domain" description="V-ATPase proteolipid subunit C-like" evidence="15">
    <location>
        <begin position="18"/>
        <end position="80"/>
    </location>
</feature>
<keyword evidence="8 14" id="KW-1133">Transmembrane helix</keyword>
<dbReference type="InterPro" id="IPR020537">
    <property type="entry name" value="ATP_synth_F0_csu_DDCD_BS"/>
</dbReference>
<dbReference type="GO" id="GO:0008289">
    <property type="term" value="F:lipid binding"/>
    <property type="evidence" value="ECO:0007669"/>
    <property type="project" value="UniProtKB-KW"/>
</dbReference>
<dbReference type="HAMAP" id="MF_01396">
    <property type="entry name" value="ATP_synth_c_bact"/>
    <property type="match status" value="1"/>
</dbReference>
<evidence type="ECO:0000256" key="13">
    <source>
        <dbReference type="ARBA" id="ARBA00025198"/>
    </source>
</evidence>
<evidence type="ECO:0000256" key="1">
    <source>
        <dbReference type="ARBA" id="ARBA00004651"/>
    </source>
</evidence>
<evidence type="ECO:0000256" key="5">
    <source>
        <dbReference type="ARBA" id="ARBA00022547"/>
    </source>
</evidence>
<evidence type="ECO:0000256" key="11">
    <source>
        <dbReference type="ARBA" id="ARBA00023136"/>
    </source>
</evidence>
<dbReference type="InterPro" id="IPR000454">
    <property type="entry name" value="ATP_synth_F0_csu"/>
</dbReference>
<dbReference type="CDD" id="cd18121">
    <property type="entry name" value="ATP-synt_Fo_c"/>
    <property type="match status" value="1"/>
</dbReference>
<reference evidence="16 17" key="1">
    <citation type="journal article" date="2018" name="Nat. Biotechnol.">
        <title>A standardized bacterial taxonomy based on genome phylogeny substantially revises the tree of life.</title>
        <authorList>
            <person name="Parks D.H."/>
            <person name="Chuvochina M."/>
            <person name="Waite D.W."/>
            <person name="Rinke C."/>
            <person name="Skarshewski A."/>
            <person name="Chaumeil P.A."/>
            <person name="Hugenholtz P."/>
        </authorList>
    </citation>
    <scope>NUCLEOTIDE SEQUENCE [LARGE SCALE GENOMIC DNA]</scope>
    <source>
        <strain evidence="16">UBA11482</strain>
    </source>
</reference>
<evidence type="ECO:0000256" key="8">
    <source>
        <dbReference type="ARBA" id="ARBA00022989"/>
    </source>
</evidence>
<keyword evidence="4 14" id="KW-1003">Cell membrane</keyword>
<dbReference type="InterPro" id="IPR035921">
    <property type="entry name" value="F/V-ATP_Csub_sf"/>
</dbReference>
<dbReference type="PANTHER" id="PTHR10031">
    <property type="entry name" value="ATP SYNTHASE LIPID-BINDING PROTEIN, MITOCHONDRIAL"/>
    <property type="match status" value="1"/>
</dbReference>
<feature type="site" description="Reversibly protonated during proton transport" evidence="14">
    <location>
        <position position="68"/>
    </location>
</feature>
<evidence type="ECO:0000256" key="3">
    <source>
        <dbReference type="ARBA" id="ARBA00022448"/>
    </source>
</evidence>
<dbReference type="PRINTS" id="PR00124">
    <property type="entry name" value="ATPASEC"/>
</dbReference>
<accession>A0A316R896</accession>
<dbReference type="NCBIfam" id="TIGR01260">
    <property type="entry name" value="ATP_synt_c"/>
    <property type="match status" value="1"/>
</dbReference>
<name>A0A316R896_9BACT</name>
<keyword evidence="11 14" id="KW-0472">Membrane</keyword>
<comment type="caution">
    <text evidence="14">Lacks conserved residue(s) required for the propagation of feature annotation.</text>
</comment>
<evidence type="ECO:0000259" key="15">
    <source>
        <dbReference type="Pfam" id="PF00137"/>
    </source>
</evidence>
<evidence type="ECO:0000313" key="17">
    <source>
        <dbReference type="Proteomes" id="UP000262954"/>
    </source>
</evidence>
<evidence type="ECO:0000256" key="6">
    <source>
        <dbReference type="ARBA" id="ARBA00022692"/>
    </source>
</evidence>
<evidence type="ECO:0000256" key="4">
    <source>
        <dbReference type="ARBA" id="ARBA00022475"/>
    </source>
</evidence>
<dbReference type="AlphaFoldDB" id="A0A316R896"/>
<evidence type="ECO:0000256" key="10">
    <source>
        <dbReference type="ARBA" id="ARBA00023121"/>
    </source>
</evidence>
<dbReference type="SUPFAM" id="SSF81333">
    <property type="entry name" value="F1F0 ATP synthase subunit C"/>
    <property type="match status" value="1"/>
</dbReference>
<organism evidence="16 17">
    <name type="scientific">Coprobacter fastidiosus</name>
    <dbReference type="NCBI Taxonomy" id="1099853"/>
    <lineage>
        <taxon>Bacteria</taxon>
        <taxon>Pseudomonadati</taxon>
        <taxon>Bacteroidota</taxon>
        <taxon>Bacteroidia</taxon>
        <taxon>Bacteroidales</taxon>
        <taxon>Barnesiellaceae</taxon>
        <taxon>Coprobacter</taxon>
    </lineage>
</organism>
<evidence type="ECO:0000256" key="12">
    <source>
        <dbReference type="ARBA" id="ARBA00023310"/>
    </source>
</evidence>
<dbReference type="RefSeq" id="WP_009318543.1">
    <property type="nucleotide sequence ID" value="NZ_AP028032.1"/>
</dbReference>
<dbReference type="GO" id="GO:0046933">
    <property type="term" value="F:proton-transporting ATP synthase activity, rotational mechanism"/>
    <property type="evidence" value="ECO:0007669"/>
    <property type="project" value="UniProtKB-UniRule"/>
</dbReference>
<comment type="function">
    <text evidence="14">Key component of the F(0) channel; it plays a direct role in translocation across the membrane. A homomeric c-ring of between 10-14 subunits forms the central stalk rotor element with the F(1) delta and epsilon subunits.</text>
</comment>
<keyword evidence="9 14" id="KW-0406">Ion transport</keyword>
<dbReference type="FunFam" id="1.20.20.10:FF:000002">
    <property type="entry name" value="ATP synthase subunit c"/>
    <property type="match status" value="1"/>
</dbReference>
<dbReference type="GeneID" id="92928575"/>
<protein>
    <recommendedName>
        <fullName evidence="14">ATP synthase subunit c</fullName>
    </recommendedName>
    <alternativeName>
        <fullName evidence="14">ATP synthase F(0) sector subunit c</fullName>
    </alternativeName>
    <alternativeName>
        <fullName evidence="14">F-type ATPase subunit c</fullName>
        <shortName evidence="14">F-ATPase subunit c</shortName>
    </alternativeName>
    <alternativeName>
        <fullName evidence="14">Lipid-binding protein</fullName>
    </alternativeName>
</protein>
<dbReference type="GO" id="GO:0033177">
    <property type="term" value="C:proton-transporting two-sector ATPase complex, proton-transporting domain"/>
    <property type="evidence" value="ECO:0007669"/>
    <property type="project" value="InterPro"/>
</dbReference>
<dbReference type="EMBL" id="DNWC01000072">
    <property type="protein sequence ID" value="HBJ08435.1"/>
    <property type="molecule type" value="Genomic_DNA"/>
</dbReference>
<dbReference type="InterPro" id="IPR002379">
    <property type="entry name" value="ATPase_proteolipid_c-like_dom"/>
</dbReference>
<dbReference type="Pfam" id="PF00137">
    <property type="entry name" value="ATP-synt_C"/>
    <property type="match status" value="1"/>
</dbReference>
<keyword evidence="7 14" id="KW-0375">Hydrogen ion transport</keyword>